<gene>
    <name evidence="5" type="ORF">ACFO3R_03070</name>
</gene>
<comment type="caution">
    <text evidence="5">The sequence shown here is derived from an EMBL/GenBank/DDBJ whole genome shotgun (WGS) entry which is preliminary data.</text>
</comment>
<dbReference type="Pfam" id="PF13828">
    <property type="entry name" value="DUF4190"/>
    <property type="match status" value="1"/>
</dbReference>
<dbReference type="InterPro" id="IPR026004">
    <property type="entry name" value="Septum_form"/>
</dbReference>
<evidence type="ECO:0000259" key="4">
    <source>
        <dbReference type="Pfam" id="PF13845"/>
    </source>
</evidence>
<feature type="transmembrane region" description="Helical" evidence="2">
    <location>
        <begin position="74"/>
        <end position="97"/>
    </location>
</feature>
<keyword evidence="2" id="KW-0812">Transmembrane</keyword>
<dbReference type="InterPro" id="IPR025241">
    <property type="entry name" value="DUF4190"/>
</dbReference>
<evidence type="ECO:0000313" key="6">
    <source>
        <dbReference type="Proteomes" id="UP001595871"/>
    </source>
</evidence>
<feature type="transmembrane region" description="Helical" evidence="2">
    <location>
        <begin position="37"/>
        <end position="62"/>
    </location>
</feature>
<keyword evidence="6" id="KW-1185">Reference proteome</keyword>
<keyword evidence="2" id="KW-1133">Transmembrane helix</keyword>
<feature type="domain" description="Septum formation-related" evidence="4">
    <location>
        <begin position="141"/>
        <end position="226"/>
    </location>
</feature>
<feature type="domain" description="DUF4190" evidence="3">
    <location>
        <begin position="38"/>
        <end position="91"/>
    </location>
</feature>
<evidence type="ECO:0000256" key="1">
    <source>
        <dbReference type="SAM" id="MobiDB-lite"/>
    </source>
</evidence>
<organism evidence="5 6">
    <name type="scientific">Streptomyces flavovirens</name>
    <dbReference type="NCBI Taxonomy" id="52258"/>
    <lineage>
        <taxon>Bacteria</taxon>
        <taxon>Bacillati</taxon>
        <taxon>Actinomycetota</taxon>
        <taxon>Actinomycetes</taxon>
        <taxon>Kitasatosporales</taxon>
        <taxon>Streptomycetaceae</taxon>
        <taxon>Streptomyces</taxon>
    </lineage>
</organism>
<dbReference type="EMBL" id="JBHSCF010000006">
    <property type="protein sequence ID" value="MFC4185375.1"/>
    <property type="molecule type" value="Genomic_DNA"/>
</dbReference>
<dbReference type="Proteomes" id="UP001595871">
    <property type="component" value="Unassembled WGS sequence"/>
</dbReference>
<keyword evidence="2" id="KW-0472">Membrane</keyword>
<evidence type="ECO:0000259" key="3">
    <source>
        <dbReference type="Pfam" id="PF13828"/>
    </source>
</evidence>
<proteinExistence type="predicted"/>
<name>A0ABV8MZY2_9ACTN</name>
<reference evidence="6" key="1">
    <citation type="journal article" date="2019" name="Int. J. Syst. Evol. Microbiol.">
        <title>The Global Catalogue of Microorganisms (GCM) 10K type strain sequencing project: providing services to taxonomists for standard genome sequencing and annotation.</title>
        <authorList>
            <consortium name="The Broad Institute Genomics Platform"/>
            <consortium name="The Broad Institute Genome Sequencing Center for Infectious Disease"/>
            <person name="Wu L."/>
            <person name="Ma J."/>
        </authorList>
    </citation>
    <scope>NUCLEOTIDE SEQUENCE [LARGE SCALE GENOMIC DNA]</scope>
    <source>
        <strain evidence="6">CCM 3243</strain>
    </source>
</reference>
<sequence>MTLPPPSRPRPPWQQPSYGPPAVPGPQMVSSAPVSGFAIASLVCSLVCLAPLGLVFGIIALVRTSRRGERGKGLAVAGVAVSGAVLVLAFLMLVGALRFSAWSSGSPAGPVRGDRGTSVFALETGDCFTPATVPTQDNQGSIRNGTAERLPCEEPHRGEIYGSFELTGQEAFPGPEEIMKTSRDRCGVLLPDYAVDLTAHGPLQTYFYYPDQAGWERGGRTVLCWAGAPRGDLDASIRKEESAFEPAQFAYVSAFRPLWEAQLRAPQREPEEDLAAASRWAGQMAAAYAEAARLLGDARGGLPGDVRGPAGEIVMVFEAAVPHWEQAARAADSDAFLAAIEQADRDNDLTVGLDAEIRKGVGLPVAESAAAGREEGV</sequence>
<dbReference type="RefSeq" id="WP_200695760.1">
    <property type="nucleotide sequence ID" value="NZ_BAAAYA010000018.1"/>
</dbReference>
<protein>
    <submittedName>
        <fullName evidence="5">DUF4190 domain-containing protein</fullName>
    </submittedName>
</protein>
<evidence type="ECO:0000256" key="2">
    <source>
        <dbReference type="SAM" id="Phobius"/>
    </source>
</evidence>
<accession>A0ABV8MZY2</accession>
<feature type="region of interest" description="Disordered" evidence="1">
    <location>
        <begin position="1"/>
        <end position="24"/>
    </location>
</feature>
<evidence type="ECO:0000313" key="5">
    <source>
        <dbReference type="EMBL" id="MFC4185375.1"/>
    </source>
</evidence>
<dbReference type="Pfam" id="PF13845">
    <property type="entry name" value="Septum_form"/>
    <property type="match status" value="1"/>
</dbReference>